<dbReference type="EMBL" id="JANFQO010000033">
    <property type="protein sequence ID" value="MCQ4167534.1"/>
    <property type="molecule type" value="Genomic_DNA"/>
</dbReference>
<dbReference type="InterPro" id="IPR011990">
    <property type="entry name" value="TPR-like_helical_dom_sf"/>
</dbReference>
<protein>
    <submittedName>
        <fullName evidence="5">Tetratricopeptide repeat protein</fullName>
    </submittedName>
</protein>
<dbReference type="SUPFAM" id="SSF46894">
    <property type="entry name" value="C-terminal effector domain of the bipartite response regulators"/>
    <property type="match status" value="1"/>
</dbReference>
<dbReference type="Pfam" id="PF13424">
    <property type="entry name" value="TPR_12"/>
    <property type="match status" value="1"/>
</dbReference>
<dbReference type="InterPro" id="IPR019734">
    <property type="entry name" value="TPR_rpt"/>
</dbReference>
<comment type="caution">
    <text evidence="5">The sequence shown here is derived from an EMBL/GenBank/DDBJ whole genome shotgun (WGS) entry which is preliminary data.</text>
</comment>
<dbReference type="InterPro" id="IPR016032">
    <property type="entry name" value="Sig_transdc_resp-reg_C-effctor"/>
</dbReference>
<keyword evidence="3" id="KW-0472">Membrane</keyword>
<dbReference type="InterPro" id="IPR001867">
    <property type="entry name" value="OmpR/PhoB-type_DNA-bd"/>
</dbReference>
<evidence type="ECO:0000313" key="5">
    <source>
        <dbReference type="EMBL" id="MCQ4167534.1"/>
    </source>
</evidence>
<accession>A0ABT1QZ20</accession>
<reference evidence="5" key="1">
    <citation type="submission" date="2022-07" db="EMBL/GenBank/DDBJ databases">
        <title>Tahibacter sp., a new gammaproteobacterium isolated from the silt sample collected at pig farm.</title>
        <authorList>
            <person name="Chen H."/>
        </authorList>
    </citation>
    <scope>NUCLEOTIDE SEQUENCE</scope>
    <source>
        <strain evidence="5">P2K</strain>
    </source>
</reference>
<dbReference type="Gene3D" id="1.25.40.10">
    <property type="entry name" value="Tetratricopeptide repeat domain"/>
    <property type="match status" value="1"/>
</dbReference>
<sequence length="749" mass="77800">MNRTLFRFADFQLDPAARELRQDGRRVALPPKSLECLIYLIEQRDRAVGRDELISAVWGRVDVSDALLAQTLLRARRAVGDTGNEQSSIRTVPRFGYQWVAPTQAVEAGAAPAEPAAVAVPPAAAMPSRRRARWPVLAAAALLGLAALVLLWHRAAETPAPAAADLIVVAPVALPGAGADAAWIRLGVMDYIAARLRGAGLVVLPSERVAGLVAERGGESPQELHRRLRRASGAGLLLQPEARLRSDGSWQLLLQPVAEQTGRTVSGRGASPLAAADAAVAELLPQLGRAPAAAAPASSDAAAERLQRLDAAMLEGDLAAARALIAAADPAARADPALQVREGQLAFRLGNLEATEAIFGALQANLGQLPPELQAQALSGLGALAVRRGQYAEAERRYAESLAVLGPDGRQDLIGNGFTGRGVARGAQGQHELAAADLARGRVALERAGDAPGVASVDTNLGLLQSRSGKPALALQSFERAITVFERYDVRDSLAASLLGLARTQQLLADNAAALDSARRAAELARLLENPVLLRNIAQQLADALIANGRLAEAAGVIDSLPAAPTPADGLTELRMRLALEQGRNAEALRLGAAAPATDATAQLLFVQAALAAGNAIEAATRNRIGTNLGALGGDDAAVHLARALWQDAAGDATGAAGHFAAALAKADADGDVSRRIEVLAAWIAALLRQGGTDRATELAGQIAPLIERDYRAARAAALYYRAVGDAHLQAAAEHSLRALAGERATGLP</sequence>
<proteinExistence type="predicted"/>
<evidence type="ECO:0000256" key="1">
    <source>
        <dbReference type="ARBA" id="ARBA00023125"/>
    </source>
</evidence>
<feature type="domain" description="OmpR/PhoB-type" evidence="4">
    <location>
        <begin position="3"/>
        <end position="101"/>
    </location>
</feature>
<feature type="DNA-binding region" description="OmpR/PhoB-type" evidence="2">
    <location>
        <begin position="3"/>
        <end position="101"/>
    </location>
</feature>
<dbReference type="PROSITE" id="PS51755">
    <property type="entry name" value="OMPR_PHOB"/>
    <property type="match status" value="1"/>
</dbReference>
<dbReference type="CDD" id="cd00383">
    <property type="entry name" value="trans_reg_C"/>
    <property type="match status" value="1"/>
</dbReference>
<dbReference type="InterPro" id="IPR036388">
    <property type="entry name" value="WH-like_DNA-bd_sf"/>
</dbReference>
<keyword evidence="6" id="KW-1185">Reference proteome</keyword>
<evidence type="ECO:0000256" key="2">
    <source>
        <dbReference type="PROSITE-ProRule" id="PRU01091"/>
    </source>
</evidence>
<dbReference type="Pfam" id="PF00486">
    <property type="entry name" value="Trans_reg_C"/>
    <property type="match status" value="1"/>
</dbReference>
<dbReference type="Gene3D" id="1.10.10.10">
    <property type="entry name" value="Winged helix-like DNA-binding domain superfamily/Winged helix DNA-binding domain"/>
    <property type="match status" value="1"/>
</dbReference>
<feature type="transmembrane region" description="Helical" evidence="3">
    <location>
        <begin position="134"/>
        <end position="152"/>
    </location>
</feature>
<keyword evidence="3" id="KW-1133">Transmembrane helix</keyword>
<name>A0ABT1QZ20_9GAMM</name>
<evidence type="ECO:0000259" key="4">
    <source>
        <dbReference type="PROSITE" id="PS51755"/>
    </source>
</evidence>
<evidence type="ECO:0000313" key="6">
    <source>
        <dbReference type="Proteomes" id="UP001165498"/>
    </source>
</evidence>
<dbReference type="RefSeq" id="WP_255916720.1">
    <property type="nucleotide sequence ID" value="NZ_JANFQO010000033.1"/>
</dbReference>
<evidence type="ECO:0000256" key="3">
    <source>
        <dbReference type="SAM" id="Phobius"/>
    </source>
</evidence>
<dbReference type="SMART" id="SM00028">
    <property type="entry name" value="TPR"/>
    <property type="match status" value="3"/>
</dbReference>
<organism evidence="5 6">
    <name type="scientific">Tahibacter harae</name>
    <dbReference type="NCBI Taxonomy" id="2963937"/>
    <lineage>
        <taxon>Bacteria</taxon>
        <taxon>Pseudomonadati</taxon>
        <taxon>Pseudomonadota</taxon>
        <taxon>Gammaproteobacteria</taxon>
        <taxon>Lysobacterales</taxon>
        <taxon>Rhodanobacteraceae</taxon>
        <taxon>Tahibacter</taxon>
    </lineage>
</organism>
<keyword evidence="1 2" id="KW-0238">DNA-binding</keyword>
<dbReference type="PANTHER" id="PTHR47691:SF3">
    <property type="entry name" value="HTH-TYPE TRANSCRIPTIONAL REGULATOR RV0890C-RELATED"/>
    <property type="match status" value="1"/>
</dbReference>
<dbReference type="Proteomes" id="UP001165498">
    <property type="component" value="Unassembled WGS sequence"/>
</dbReference>
<gene>
    <name evidence="5" type="ORF">NM961_22705</name>
</gene>
<keyword evidence="3" id="KW-0812">Transmembrane</keyword>
<dbReference type="SUPFAM" id="SSF48452">
    <property type="entry name" value="TPR-like"/>
    <property type="match status" value="1"/>
</dbReference>
<dbReference type="PANTHER" id="PTHR47691">
    <property type="entry name" value="REGULATOR-RELATED"/>
    <property type="match status" value="1"/>
</dbReference>
<dbReference type="SMART" id="SM00862">
    <property type="entry name" value="Trans_reg_C"/>
    <property type="match status" value="1"/>
</dbReference>